<dbReference type="InterPro" id="IPR003961">
    <property type="entry name" value="FN3_dom"/>
</dbReference>
<sequence length="978" mass="107363">MEGAFSFAVIFLAFFLHASDGAELVLTPSIEQEKSAGGNFVINCAVKDFNVIPKWYNPNGEEIKLNNRTNLRTTANSVKLYLLNLKAEDAGTYTCNATVNGKLLEKIINLKIFKKLSLLNCAEIQQPVISTNAKINCTASGDPAPTVSWRYNGNTLQTGGRYDIKPDGLVIRNISEADNGVYEIESEITIRSDFIVRDIKVTVTIPPVITEPPVMLDPIKGSDFTMTCKADGKPKPTYSWVKDGMTLDDSRFDIDEFGGSLKISSVKETDSGTYTCIASNVGGTAKAKAKVTVLIPPTLKPMTNEQAEENKRVTLLCIGEGVPLPSLTWQKGSDAPFAQGPQASDSRIVVSENKGKQTKLKLVITSLKAEDAANYTCTATNRAGTESKKVQLRIDYSPQFVNTPLVAYNWMNNKRNISCSAKGLPKPLISWQTKYGKIGSIDETYRIFQSEGYELSTSYLQVHVSRNNENTVFTDYQCTATNKLGQKDITITLKQAVVPRAPQKVSHTDLSPTTITLIISKPTNNGGIEVDQYRIEYATGGHYNHTDVFVNSDADDEFTKVVLKRLTPVTKYQIKVFAGNAVGLSTKSYDLSVATLNVRIPYDVFINSDRLSTSPTSYIVTWQEPRTGGSEITSYSVQYRMVHIKKNVEPWEVDPNAKNGKFIAHTVKGKTRSVLNNLESNTYYEVQVVANNIIGPSEPRPMIILTKEKYPEEEVVIDEEDPLPVVTVPQQKENSNTDTNKGDQSLVNNSTIIDQSLESTTATINVKTTTKERTVNKTVDKIDTLKSSSAPRINQTVNSPETPQAATSAGISDGGIVGVIIALLIIILIVIDLGCYVKLNKGVTKFLLENACKRGAAGKDKSTDVEAGASQETNLLAEKEKKDGEANGEENKEPASDEGVTDEKNEDKDELMKDHTDEIEPDQKKDEEIMSQDPTGKAFLSLSLSLSLSFSLSRSSYCLLPFLSQYLVVCCCCCQCLS</sequence>
<feature type="chain" id="PRO_5032601653" evidence="13">
    <location>
        <begin position="22"/>
        <end position="978"/>
    </location>
</feature>
<protein>
    <submittedName>
        <fullName evidence="16">NCAM</fullName>
    </submittedName>
</protein>
<dbReference type="SMART" id="SM00060">
    <property type="entry name" value="FN3"/>
    <property type="match status" value="2"/>
</dbReference>
<keyword evidence="2 12" id="KW-0812">Transmembrane</keyword>
<dbReference type="PROSITE" id="PS50835">
    <property type="entry name" value="IG_LIKE"/>
    <property type="match status" value="5"/>
</dbReference>
<evidence type="ECO:0000256" key="11">
    <source>
        <dbReference type="SAM" id="MobiDB-lite"/>
    </source>
</evidence>
<evidence type="ECO:0000259" key="14">
    <source>
        <dbReference type="PROSITE" id="PS50835"/>
    </source>
</evidence>
<gene>
    <name evidence="16" type="ORF">SPHA_68614</name>
</gene>
<feature type="domain" description="Ig-like" evidence="14">
    <location>
        <begin position="398"/>
        <end position="490"/>
    </location>
</feature>
<evidence type="ECO:0000256" key="3">
    <source>
        <dbReference type="ARBA" id="ARBA00022729"/>
    </source>
</evidence>
<feature type="domain" description="Fibronectin type-III" evidence="15">
    <location>
        <begin position="600"/>
        <end position="711"/>
    </location>
</feature>
<evidence type="ECO:0000256" key="8">
    <source>
        <dbReference type="ARBA" id="ARBA00023157"/>
    </source>
</evidence>
<feature type="signal peptide" evidence="13">
    <location>
        <begin position="1"/>
        <end position="21"/>
    </location>
</feature>
<evidence type="ECO:0000259" key="15">
    <source>
        <dbReference type="PROSITE" id="PS50853"/>
    </source>
</evidence>
<dbReference type="InterPro" id="IPR009138">
    <property type="entry name" value="Neural_cell_adh"/>
</dbReference>
<evidence type="ECO:0000256" key="13">
    <source>
        <dbReference type="SAM" id="SignalP"/>
    </source>
</evidence>
<dbReference type="PRINTS" id="PR01838">
    <property type="entry name" value="NCAMFAMILY"/>
</dbReference>
<dbReference type="InterPro" id="IPR003598">
    <property type="entry name" value="Ig_sub2"/>
</dbReference>
<keyword evidence="9" id="KW-0325">Glycoprotein</keyword>
<keyword evidence="7 12" id="KW-0472">Membrane</keyword>
<keyword evidence="6 12" id="KW-1133">Transmembrane helix</keyword>
<evidence type="ECO:0000256" key="9">
    <source>
        <dbReference type="ARBA" id="ARBA00023180"/>
    </source>
</evidence>
<comment type="caution">
    <text evidence="16">The sequence shown here is derived from an EMBL/GenBank/DDBJ whole genome shotgun (WGS) entry which is preliminary data.</text>
</comment>
<dbReference type="Pfam" id="PF00041">
    <property type="entry name" value="fn3"/>
    <property type="match status" value="2"/>
</dbReference>
<dbReference type="InterPro" id="IPR007110">
    <property type="entry name" value="Ig-like_dom"/>
</dbReference>
<reference evidence="16" key="1">
    <citation type="submission" date="2021-01" db="EMBL/GenBank/DDBJ databases">
        <authorList>
            <person name="Li R."/>
            <person name="Bekaert M."/>
        </authorList>
    </citation>
    <scope>NUCLEOTIDE SEQUENCE</scope>
    <source>
        <strain evidence="16">Farmed</strain>
    </source>
</reference>
<evidence type="ECO:0000256" key="10">
    <source>
        <dbReference type="ARBA" id="ARBA00023319"/>
    </source>
</evidence>
<feature type="region of interest" description="Disordered" evidence="11">
    <location>
        <begin position="790"/>
        <end position="810"/>
    </location>
</feature>
<feature type="region of interest" description="Disordered" evidence="11">
    <location>
        <begin position="858"/>
        <end position="928"/>
    </location>
</feature>
<feature type="domain" description="Ig-like" evidence="14">
    <location>
        <begin position="22"/>
        <end position="109"/>
    </location>
</feature>
<dbReference type="CDD" id="cd00063">
    <property type="entry name" value="FN3"/>
    <property type="match status" value="2"/>
</dbReference>
<feature type="domain" description="Ig-like" evidence="14">
    <location>
        <begin position="135"/>
        <end position="182"/>
    </location>
</feature>
<dbReference type="SMART" id="SM00408">
    <property type="entry name" value="IGc2"/>
    <property type="match status" value="5"/>
</dbReference>
<feature type="compositionally biased region" description="Basic and acidic residues" evidence="11">
    <location>
        <begin position="877"/>
        <end position="928"/>
    </location>
</feature>
<dbReference type="PANTHER" id="PTHR12231:SF253">
    <property type="entry name" value="DPR-INTERACTING PROTEIN ETA, ISOFORM B-RELATED"/>
    <property type="match status" value="1"/>
</dbReference>
<evidence type="ECO:0000313" key="17">
    <source>
        <dbReference type="Proteomes" id="UP000597762"/>
    </source>
</evidence>
<feature type="domain" description="Ig-like" evidence="14">
    <location>
        <begin position="297"/>
        <end position="391"/>
    </location>
</feature>
<evidence type="ECO:0000313" key="16">
    <source>
        <dbReference type="EMBL" id="CAE1318100.1"/>
    </source>
</evidence>
<dbReference type="OrthoDB" id="6123059at2759"/>
<dbReference type="SMART" id="SM00409">
    <property type="entry name" value="IG"/>
    <property type="match status" value="4"/>
</dbReference>
<keyword evidence="8" id="KW-1015">Disulfide bond</keyword>
<dbReference type="InterPro" id="IPR036116">
    <property type="entry name" value="FN3_sf"/>
</dbReference>
<dbReference type="FunFam" id="2.60.40.10:FF:000032">
    <property type="entry name" value="palladin isoform X1"/>
    <property type="match status" value="1"/>
</dbReference>
<dbReference type="FunFam" id="2.60.40.10:FF:000004">
    <property type="entry name" value="DCC isoform 1"/>
    <property type="match status" value="1"/>
</dbReference>
<evidence type="ECO:0000256" key="6">
    <source>
        <dbReference type="ARBA" id="ARBA00022989"/>
    </source>
</evidence>
<feature type="domain" description="Fibronectin type-III" evidence="15">
    <location>
        <begin position="501"/>
        <end position="598"/>
    </location>
</feature>
<dbReference type="InterPro" id="IPR051170">
    <property type="entry name" value="Neural/epithelial_adhesion"/>
</dbReference>
<dbReference type="SUPFAM" id="SSF48726">
    <property type="entry name" value="Immunoglobulin"/>
    <property type="match status" value="5"/>
</dbReference>
<name>A0A812E8R0_ACAPH</name>
<evidence type="ECO:0000256" key="1">
    <source>
        <dbReference type="ARBA" id="ARBA00004167"/>
    </source>
</evidence>
<dbReference type="InterPro" id="IPR036179">
    <property type="entry name" value="Ig-like_dom_sf"/>
</dbReference>
<dbReference type="Pfam" id="PF07679">
    <property type="entry name" value="I-set"/>
    <property type="match status" value="4"/>
</dbReference>
<feature type="compositionally biased region" description="Polar residues" evidence="11">
    <location>
        <begin position="790"/>
        <end position="807"/>
    </location>
</feature>
<evidence type="ECO:0000256" key="12">
    <source>
        <dbReference type="SAM" id="Phobius"/>
    </source>
</evidence>
<dbReference type="InterPro" id="IPR003599">
    <property type="entry name" value="Ig_sub"/>
</dbReference>
<dbReference type="PANTHER" id="PTHR12231">
    <property type="entry name" value="CTX-RELATED TYPE I TRANSMEMBRANE PROTEIN"/>
    <property type="match status" value="1"/>
</dbReference>
<dbReference type="SUPFAM" id="SSF49265">
    <property type="entry name" value="Fibronectin type III"/>
    <property type="match status" value="1"/>
</dbReference>
<evidence type="ECO:0000256" key="7">
    <source>
        <dbReference type="ARBA" id="ARBA00023136"/>
    </source>
</evidence>
<proteinExistence type="predicted"/>
<accession>A0A812E8R0</accession>
<keyword evidence="4" id="KW-0677">Repeat</keyword>
<dbReference type="Gene3D" id="2.60.40.10">
    <property type="entry name" value="Immunoglobulins"/>
    <property type="match status" value="7"/>
</dbReference>
<evidence type="ECO:0000256" key="4">
    <source>
        <dbReference type="ARBA" id="ARBA00022737"/>
    </source>
</evidence>
<dbReference type="EMBL" id="CAHIKZ030005000">
    <property type="protein sequence ID" value="CAE1318100.1"/>
    <property type="molecule type" value="Genomic_DNA"/>
</dbReference>
<comment type="subcellular location">
    <subcellularLocation>
        <location evidence="1">Membrane</location>
        <topology evidence="1">Single-pass membrane protein</topology>
    </subcellularLocation>
</comment>
<dbReference type="InterPro" id="IPR013098">
    <property type="entry name" value="Ig_I-set"/>
</dbReference>
<dbReference type="AlphaFoldDB" id="A0A812E8R0"/>
<dbReference type="InterPro" id="IPR013783">
    <property type="entry name" value="Ig-like_fold"/>
</dbReference>
<dbReference type="Proteomes" id="UP000597762">
    <property type="component" value="Unassembled WGS sequence"/>
</dbReference>
<evidence type="ECO:0000256" key="5">
    <source>
        <dbReference type="ARBA" id="ARBA00022889"/>
    </source>
</evidence>
<keyword evidence="3 13" id="KW-0732">Signal</keyword>
<dbReference type="Pfam" id="PF13927">
    <property type="entry name" value="Ig_3"/>
    <property type="match status" value="1"/>
</dbReference>
<keyword evidence="5" id="KW-0130">Cell adhesion</keyword>
<evidence type="ECO:0000256" key="2">
    <source>
        <dbReference type="ARBA" id="ARBA00022692"/>
    </source>
</evidence>
<keyword evidence="10" id="KW-0393">Immunoglobulin domain</keyword>
<organism evidence="16 17">
    <name type="scientific">Acanthosepion pharaonis</name>
    <name type="common">Pharaoh cuttlefish</name>
    <name type="synonym">Sepia pharaonis</name>
    <dbReference type="NCBI Taxonomy" id="158019"/>
    <lineage>
        <taxon>Eukaryota</taxon>
        <taxon>Metazoa</taxon>
        <taxon>Spiralia</taxon>
        <taxon>Lophotrochozoa</taxon>
        <taxon>Mollusca</taxon>
        <taxon>Cephalopoda</taxon>
        <taxon>Coleoidea</taxon>
        <taxon>Decapodiformes</taxon>
        <taxon>Sepiida</taxon>
        <taxon>Sepiina</taxon>
        <taxon>Sepiidae</taxon>
        <taxon>Acanthosepion</taxon>
    </lineage>
</organism>
<dbReference type="GO" id="GO:0005886">
    <property type="term" value="C:plasma membrane"/>
    <property type="evidence" value="ECO:0007669"/>
    <property type="project" value="UniProtKB-ARBA"/>
</dbReference>
<dbReference type="GO" id="GO:0007155">
    <property type="term" value="P:cell adhesion"/>
    <property type="evidence" value="ECO:0007669"/>
    <property type="project" value="UniProtKB-KW"/>
</dbReference>
<feature type="domain" description="Ig-like" evidence="14">
    <location>
        <begin position="206"/>
        <end position="292"/>
    </location>
</feature>
<keyword evidence="17" id="KW-1185">Reference proteome</keyword>
<dbReference type="GO" id="GO:0043005">
    <property type="term" value="C:neuron projection"/>
    <property type="evidence" value="ECO:0007669"/>
    <property type="project" value="TreeGrafter"/>
</dbReference>
<dbReference type="PROSITE" id="PS50853">
    <property type="entry name" value="FN3"/>
    <property type="match status" value="2"/>
</dbReference>
<feature type="transmembrane region" description="Helical" evidence="12">
    <location>
        <begin position="816"/>
        <end position="837"/>
    </location>
</feature>